<organism evidence="9 10">
    <name type="scientific">Tribolium castaneum</name>
    <name type="common">Red flour beetle</name>
    <dbReference type="NCBI Taxonomy" id="7070"/>
    <lineage>
        <taxon>Eukaryota</taxon>
        <taxon>Metazoa</taxon>
        <taxon>Ecdysozoa</taxon>
        <taxon>Arthropoda</taxon>
        <taxon>Hexapoda</taxon>
        <taxon>Insecta</taxon>
        <taxon>Pterygota</taxon>
        <taxon>Neoptera</taxon>
        <taxon>Endopterygota</taxon>
        <taxon>Coleoptera</taxon>
        <taxon>Polyphaga</taxon>
        <taxon>Cucujiformia</taxon>
        <taxon>Tenebrionidae</taxon>
        <taxon>Tenebrionidae incertae sedis</taxon>
        <taxon>Tribolium</taxon>
    </lineage>
</organism>
<evidence type="ECO:0000256" key="3">
    <source>
        <dbReference type="ARBA" id="ARBA00022833"/>
    </source>
</evidence>
<feature type="region of interest" description="Disordered" evidence="7">
    <location>
        <begin position="379"/>
        <end position="402"/>
    </location>
</feature>
<evidence type="ECO:0000256" key="4">
    <source>
        <dbReference type="ARBA" id="ARBA00023125"/>
    </source>
</evidence>
<evidence type="ECO:0000256" key="5">
    <source>
        <dbReference type="PROSITE-ProRule" id="PRU00309"/>
    </source>
</evidence>
<evidence type="ECO:0000256" key="6">
    <source>
        <dbReference type="SAM" id="Coils"/>
    </source>
</evidence>
<feature type="region of interest" description="Disordered" evidence="7">
    <location>
        <begin position="482"/>
        <end position="532"/>
    </location>
</feature>
<dbReference type="Pfam" id="PF05485">
    <property type="entry name" value="THAP"/>
    <property type="match status" value="1"/>
</dbReference>
<feature type="compositionally biased region" description="Polar residues" evidence="7">
    <location>
        <begin position="523"/>
        <end position="532"/>
    </location>
</feature>
<dbReference type="Proteomes" id="UP000007266">
    <property type="component" value="Unassembled WGS sequence"/>
</dbReference>
<evidence type="ECO:0000259" key="8">
    <source>
        <dbReference type="PROSITE" id="PS50950"/>
    </source>
</evidence>
<dbReference type="SMART" id="SM00980">
    <property type="entry name" value="THAP"/>
    <property type="match status" value="1"/>
</dbReference>
<keyword evidence="4 5" id="KW-0238">DNA-binding</keyword>
<protein>
    <recommendedName>
        <fullName evidence="8">THAP-type domain-containing protein</fullName>
    </recommendedName>
</protein>
<dbReference type="AlphaFoldDB" id="A0A139W9I7"/>
<dbReference type="SUPFAM" id="SSF57716">
    <property type="entry name" value="Glucocorticoid receptor-like (DNA-binding domain)"/>
    <property type="match status" value="1"/>
</dbReference>
<proteinExistence type="predicted"/>
<feature type="domain" description="THAP-type" evidence="8">
    <location>
        <begin position="92"/>
        <end position="178"/>
    </location>
</feature>
<sequence>MDASKKLASKYCDQPSLLRIRQHPRKQLQKIPVWFQPKHTRQHVKPPGPERPKKQFVSKIKVATGKGVLWAVAPKLNLDQNWYFVSSDGTTLRANYLSLLQGYERCTNKHAPMFRFPNPKRGLDICLRWRQAVNNPKWPELSDYRLNRIARVCYKHFIDDDFLSGTRRLTRFAVPSLNLPTGGRQLLQLKLFSTYFYQVVGTVHQVQDRWSWGSHLHPRCHFNPSLLLPQKSFWLVFWLEAVGVTPRKRETPMKGDVPAKRVKMSLYPEPDQNIAAVGEAGEGVRFLMGDGAILSRLGISKKPHTFGEDERRLYKFAQQLNAKVKRLEKSKNNLKAAMVLAKDEHMRHLIEELTPVQQRFFERDNDGLLVTIRDFLSEPPEPVDRDGSGDQWHPPPPVHDDSDDLDRYAVGYIGGFLVVHKLSLEEYECDICQRNLQHTGNPGHRHHRLVEMLEYDSEEHRRLKYINLNGEEEPLLFSFSQRAEKKTKEPPGSHLTEANQEISTKRRARRNRRPRGPIHGGQLFTQAPPTPL</sequence>
<feature type="compositionally biased region" description="Basic residues" evidence="7">
    <location>
        <begin position="505"/>
        <end position="516"/>
    </location>
</feature>
<accession>A0A139W9I7</accession>
<dbReference type="EMBL" id="KQ972226">
    <property type="protein sequence ID" value="KYB24578.1"/>
    <property type="molecule type" value="Genomic_DNA"/>
</dbReference>
<dbReference type="SMART" id="SM00692">
    <property type="entry name" value="DM3"/>
    <property type="match status" value="1"/>
</dbReference>
<evidence type="ECO:0000256" key="1">
    <source>
        <dbReference type="ARBA" id="ARBA00022723"/>
    </source>
</evidence>
<keyword evidence="6" id="KW-0175">Coiled coil</keyword>
<dbReference type="GO" id="GO:0003677">
    <property type="term" value="F:DNA binding"/>
    <property type="evidence" value="ECO:0007669"/>
    <property type="project" value="UniProtKB-UniRule"/>
</dbReference>
<reference evidence="9 10" key="1">
    <citation type="journal article" date="2008" name="Nature">
        <title>The genome of the model beetle and pest Tribolium castaneum.</title>
        <authorList>
            <consortium name="Tribolium Genome Sequencing Consortium"/>
            <person name="Richards S."/>
            <person name="Gibbs R.A."/>
            <person name="Weinstock G.M."/>
            <person name="Brown S.J."/>
            <person name="Denell R."/>
            <person name="Beeman R.W."/>
            <person name="Gibbs R."/>
            <person name="Beeman R.W."/>
            <person name="Brown S.J."/>
            <person name="Bucher G."/>
            <person name="Friedrich M."/>
            <person name="Grimmelikhuijzen C.J."/>
            <person name="Klingler M."/>
            <person name="Lorenzen M."/>
            <person name="Richards S."/>
            <person name="Roth S."/>
            <person name="Schroder R."/>
            <person name="Tautz D."/>
            <person name="Zdobnov E.M."/>
            <person name="Muzny D."/>
            <person name="Gibbs R.A."/>
            <person name="Weinstock G.M."/>
            <person name="Attaway T."/>
            <person name="Bell S."/>
            <person name="Buhay C.J."/>
            <person name="Chandrabose M.N."/>
            <person name="Chavez D."/>
            <person name="Clerk-Blankenburg K.P."/>
            <person name="Cree A."/>
            <person name="Dao M."/>
            <person name="Davis C."/>
            <person name="Chacko J."/>
            <person name="Dinh H."/>
            <person name="Dugan-Rocha S."/>
            <person name="Fowler G."/>
            <person name="Garner T.T."/>
            <person name="Garnes J."/>
            <person name="Gnirke A."/>
            <person name="Hawes A."/>
            <person name="Hernandez J."/>
            <person name="Hines S."/>
            <person name="Holder M."/>
            <person name="Hume J."/>
            <person name="Jhangiani S.N."/>
            <person name="Joshi V."/>
            <person name="Khan Z.M."/>
            <person name="Jackson L."/>
            <person name="Kovar C."/>
            <person name="Kowis A."/>
            <person name="Lee S."/>
            <person name="Lewis L.R."/>
            <person name="Margolis J."/>
            <person name="Morgan M."/>
            <person name="Nazareth L.V."/>
            <person name="Nguyen N."/>
            <person name="Okwuonu G."/>
            <person name="Parker D."/>
            <person name="Richards S."/>
            <person name="Ruiz S.J."/>
            <person name="Santibanez J."/>
            <person name="Savard J."/>
            <person name="Scherer S.E."/>
            <person name="Schneider B."/>
            <person name="Sodergren E."/>
            <person name="Tautz D."/>
            <person name="Vattahil S."/>
            <person name="Villasana D."/>
            <person name="White C.S."/>
            <person name="Wright R."/>
            <person name="Park Y."/>
            <person name="Beeman R.W."/>
            <person name="Lord J."/>
            <person name="Oppert B."/>
            <person name="Lorenzen M."/>
            <person name="Brown S."/>
            <person name="Wang L."/>
            <person name="Savard J."/>
            <person name="Tautz D."/>
            <person name="Richards S."/>
            <person name="Weinstock G."/>
            <person name="Gibbs R.A."/>
            <person name="Liu Y."/>
            <person name="Worley K."/>
            <person name="Weinstock G."/>
            <person name="Elsik C.G."/>
            <person name="Reese J.T."/>
            <person name="Elhaik E."/>
            <person name="Landan G."/>
            <person name="Graur D."/>
            <person name="Arensburger P."/>
            <person name="Atkinson P."/>
            <person name="Beeman R.W."/>
            <person name="Beidler J."/>
            <person name="Brown S.J."/>
            <person name="Demuth J.P."/>
            <person name="Drury D.W."/>
            <person name="Du Y.Z."/>
            <person name="Fujiwara H."/>
            <person name="Lorenzen M."/>
            <person name="Maselli V."/>
            <person name="Osanai M."/>
            <person name="Park Y."/>
            <person name="Robertson H.M."/>
            <person name="Tu Z."/>
            <person name="Wang J.J."/>
            <person name="Wang S."/>
            <person name="Richards S."/>
            <person name="Song H."/>
            <person name="Zhang L."/>
            <person name="Sodergren E."/>
            <person name="Werner D."/>
            <person name="Stanke M."/>
            <person name="Morgenstern B."/>
            <person name="Solovyev V."/>
            <person name="Kosarev P."/>
            <person name="Brown G."/>
            <person name="Chen H.C."/>
            <person name="Ermolaeva O."/>
            <person name="Hlavina W."/>
            <person name="Kapustin Y."/>
            <person name="Kiryutin B."/>
            <person name="Kitts P."/>
            <person name="Maglott D."/>
            <person name="Pruitt K."/>
            <person name="Sapojnikov V."/>
            <person name="Souvorov A."/>
            <person name="Mackey A.J."/>
            <person name="Waterhouse R.M."/>
            <person name="Wyder S."/>
            <person name="Zdobnov E.M."/>
            <person name="Zdobnov E.M."/>
            <person name="Wyder S."/>
            <person name="Kriventseva E.V."/>
            <person name="Kadowaki T."/>
            <person name="Bork P."/>
            <person name="Aranda M."/>
            <person name="Bao R."/>
            <person name="Beermann A."/>
            <person name="Berns N."/>
            <person name="Bolognesi R."/>
            <person name="Bonneton F."/>
            <person name="Bopp D."/>
            <person name="Brown S.J."/>
            <person name="Bucher G."/>
            <person name="Butts T."/>
            <person name="Chaumot A."/>
            <person name="Denell R.E."/>
            <person name="Ferrier D.E."/>
            <person name="Friedrich M."/>
            <person name="Gordon C.M."/>
            <person name="Jindra M."/>
            <person name="Klingler M."/>
            <person name="Lan Q."/>
            <person name="Lattorff H.M."/>
            <person name="Laudet V."/>
            <person name="von Levetsow C."/>
            <person name="Liu Z."/>
            <person name="Lutz R."/>
            <person name="Lynch J.A."/>
            <person name="da Fonseca R.N."/>
            <person name="Posnien N."/>
            <person name="Reuter R."/>
            <person name="Roth S."/>
            <person name="Savard J."/>
            <person name="Schinko J.B."/>
            <person name="Schmitt C."/>
            <person name="Schoppmeier M."/>
            <person name="Schroder R."/>
            <person name="Shippy T.D."/>
            <person name="Simonnet F."/>
            <person name="Marques-Souza H."/>
            <person name="Tautz D."/>
            <person name="Tomoyasu Y."/>
            <person name="Trauner J."/>
            <person name="Van der Zee M."/>
            <person name="Vervoort M."/>
            <person name="Wittkopp N."/>
            <person name="Wimmer E.A."/>
            <person name="Yang X."/>
            <person name="Jones A.K."/>
            <person name="Sattelle D.B."/>
            <person name="Ebert P.R."/>
            <person name="Nelson D."/>
            <person name="Scott J.G."/>
            <person name="Beeman R.W."/>
            <person name="Muthukrishnan S."/>
            <person name="Kramer K.J."/>
            <person name="Arakane Y."/>
            <person name="Beeman R.W."/>
            <person name="Zhu Q."/>
            <person name="Hogenkamp D."/>
            <person name="Dixit R."/>
            <person name="Oppert B."/>
            <person name="Jiang H."/>
            <person name="Zou Z."/>
            <person name="Marshall J."/>
            <person name="Elpidina E."/>
            <person name="Vinokurov K."/>
            <person name="Oppert C."/>
            <person name="Zou Z."/>
            <person name="Evans J."/>
            <person name="Lu Z."/>
            <person name="Zhao P."/>
            <person name="Sumathipala N."/>
            <person name="Altincicek B."/>
            <person name="Vilcinskas A."/>
            <person name="Williams M."/>
            <person name="Hultmark D."/>
            <person name="Hetru C."/>
            <person name="Jiang H."/>
            <person name="Grimmelikhuijzen C.J."/>
            <person name="Hauser F."/>
            <person name="Cazzamali G."/>
            <person name="Williamson M."/>
            <person name="Park Y."/>
            <person name="Li B."/>
            <person name="Tanaka Y."/>
            <person name="Predel R."/>
            <person name="Neupert S."/>
            <person name="Schachtner J."/>
            <person name="Verleyen P."/>
            <person name="Raible F."/>
            <person name="Bork P."/>
            <person name="Friedrich M."/>
            <person name="Walden K.K."/>
            <person name="Robertson H.M."/>
            <person name="Angeli S."/>
            <person name="Foret S."/>
            <person name="Bucher G."/>
            <person name="Schuetz S."/>
            <person name="Maleszka R."/>
            <person name="Wimmer E.A."/>
            <person name="Beeman R.W."/>
            <person name="Lorenzen M."/>
            <person name="Tomoyasu Y."/>
            <person name="Miller S.C."/>
            <person name="Grossmann D."/>
            <person name="Bucher G."/>
        </authorList>
    </citation>
    <scope>NUCLEOTIDE SEQUENCE [LARGE SCALE GENOMIC DNA]</scope>
    <source>
        <strain evidence="9 10">Georgia GA2</strain>
    </source>
</reference>
<name>A0A139W9I7_TRICA</name>
<dbReference type="InParanoid" id="A0A139W9I7"/>
<dbReference type="GO" id="GO:0008270">
    <property type="term" value="F:zinc ion binding"/>
    <property type="evidence" value="ECO:0007669"/>
    <property type="project" value="UniProtKB-KW"/>
</dbReference>
<feature type="coiled-coil region" evidence="6">
    <location>
        <begin position="317"/>
        <end position="344"/>
    </location>
</feature>
<keyword evidence="1" id="KW-0479">Metal-binding</keyword>
<gene>
    <name evidence="9" type="primary">AUGUSTUS-3.0.2_31764</name>
    <name evidence="9" type="ORF">TcasGA2_TC031764</name>
</gene>
<keyword evidence="10" id="KW-1185">Reference proteome</keyword>
<reference evidence="9 10" key="2">
    <citation type="journal article" date="2010" name="Nucleic Acids Res.">
        <title>BeetleBase in 2010: revisions to provide comprehensive genomic information for Tribolium castaneum.</title>
        <authorList>
            <person name="Kim H.S."/>
            <person name="Murphy T."/>
            <person name="Xia J."/>
            <person name="Caragea D."/>
            <person name="Park Y."/>
            <person name="Beeman R.W."/>
            <person name="Lorenzen M.D."/>
            <person name="Butcher S."/>
            <person name="Manak J.R."/>
            <person name="Brown S.J."/>
        </authorList>
    </citation>
    <scope>NUCLEOTIDE SEQUENCE [LARGE SCALE GENOMIC DNA]</scope>
    <source>
        <strain evidence="9 10">Georgia GA2</strain>
    </source>
</reference>
<feature type="compositionally biased region" description="Basic and acidic residues" evidence="7">
    <location>
        <begin position="482"/>
        <end position="491"/>
    </location>
</feature>
<dbReference type="InterPro" id="IPR006612">
    <property type="entry name" value="THAP_Znf"/>
</dbReference>
<evidence type="ECO:0000256" key="7">
    <source>
        <dbReference type="SAM" id="MobiDB-lite"/>
    </source>
</evidence>
<dbReference type="PROSITE" id="PS50950">
    <property type="entry name" value="ZF_THAP"/>
    <property type="match status" value="1"/>
</dbReference>
<evidence type="ECO:0000256" key="2">
    <source>
        <dbReference type="ARBA" id="ARBA00022771"/>
    </source>
</evidence>
<keyword evidence="2 5" id="KW-0863">Zinc-finger</keyword>
<evidence type="ECO:0000313" key="9">
    <source>
        <dbReference type="EMBL" id="KYB24578.1"/>
    </source>
</evidence>
<evidence type="ECO:0000313" key="10">
    <source>
        <dbReference type="Proteomes" id="UP000007266"/>
    </source>
</evidence>
<keyword evidence="3" id="KW-0862">Zinc</keyword>